<organism evidence="3 4">
    <name type="scientific">Pseudonocardia xinjiangensis</name>
    <dbReference type="NCBI Taxonomy" id="75289"/>
    <lineage>
        <taxon>Bacteria</taxon>
        <taxon>Bacillati</taxon>
        <taxon>Actinomycetota</taxon>
        <taxon>Actinomycetes</taxon>
        <taxon>Pseudonocardiales</taxon>
        <taxon>Pseudonocardiaceae</taxon>
        <taxon>Pseudonocardia</taxon>
    </lineage>
</organism>
<dbReference type="Gene3D" id="1.10.150.130">
    <property type="match status" value="1"/>
</dbReference>
<evidence type="ECO:0000313" key="4">
    <source>
        <dbReference type="Proteomes" id="UP001296706"/>
    </source>
</evidence>
<dbReference type="InterPro" id="IPR010998">
    <property type="entry name" value="Integrase_recombinase_N"/>
</dbReference>
<proteinExistence type="predicted"/>
<dbReference type="EMBL" id="JAAXKY010000087">
    <property type="protein sequence ID" value="NMH80073.1"/>
    <property type="molecule type" value="Genomic_DNA"/>
</dbReference>
<feature type="region of interest" description="Disordered" evidence="2">
    <location>
        <begin position="40"/>
        <end position="71"/>
    </location>
</feature>
<name>A0ABX1RI74_9PSEU</name>
<dbReference type="SUPFAM" id="SSF56349">
    <property type="entry name" value="DNA breaking-rejoining enzymes"/>
    <property type="match status" value="1"/>
</dbReference>
<evidence type="ECO:0000256" key="1">
    <source>
        <dbReference type="ARBA" id="ARBA00023125"/>
    </source>
</evidence>
<accession>A0ABX1RI74</accession>
<protein>
    <submittedName>
        <fullName evidence="3">Uncharacterized protein</fullName>
    </submittedName>
</protein>
<dbReference type="RefSeq" id="WP_169398129.1">
    <property type="nucleotide sequence ID" value="NZ_BAAAJH010000026.1"/>
</dbReference>
<evidence type="ECO:0000313" key="3">
    <source>
        <dbReference type="EMBL" id="NMH80073.1"/>
    </source>
</evidence>
<evidence type="ECO:0000256" key="2">
    <source>
        <dbReference type="SAM" id="MobiDB-lite"/>
    </source>
</evidence>
<reference evidence="3 4" key="1">
    <citation type="submission" date="2020-04" db="EMBL/GenBank/DDBJ databases">
        <authorList>
            <person name="Klaysubun C."/>
            <person name="Duangmal K."/>
            <person name="Lipun K."/>
        </authorList>
    </citation>
    <scope>NUCLEOTIDE SEQUENCE [LARGE SCALE GENOMIC DNA]</scope>
    <source>
        <strain evidence="3 4">JCM 11839</strain>
    </source>
</reference>
<dbReference type="Proteomes" id="UP001296706">
    <property type="component" value="Unassembled WGS sequence"/>
</dbReference>
<dbReference type="InterPro" id="IPR011010">
    <property type="entry name" value="DNA_brk_join_enz"/>
</dbReference>
<keyword evidence="4" id="KW-1185">Reference proteome</keyword>
<sequence length="71" mass="7722">MHDRYGTAAAKTTRTVLSGMVGLAVRHDALDRNPVRDVGRIESEKSSARALTLDQARELRGKTAASEKAQE</sequence>
<gene>
    <name evidence="3" type="ORF">HF577_23665</name>
</gene>
<comment type="caution">
    <text evidence="3">The sequence shown here is derived from an EMBL/GenBank/DDBJ whole genome shotgun (WGS) entry which is preliminary data.</text>
</comment>
<keyword evidence="1" id="KW-0238">DNA-binding</keyword>